<organism evidence="2 4">
    <name type="scientific">Paenibacillus barcinonensis</name>
    <dbReference type="NCBI Taxonomy" id="198119"/>
    <lineage>
        <taxon>Bacteria</taxon>
        <taxon>Bacillati</taxon>
        <taxon>Bacillota</taxon>
        <taxon>Bacilli</taxon>
        <taxon>Bacillales</taxon>
        <taxon>Paenibacillaceae</taxon>
        <taxon>Paenibacillus</taxon>
    </lineage>
</organism>
<dbReference type="PROSITE" id="PS50188">
    <property type="entry name" value="B302_SPRY"/>
    <property type="match status" value="1"/>
</dbReference>
<dbReference type="InterPro" id="IPR050672">
    <property type="entry name" value="FBXO45-Fsn/SPSB_families"/>
</dbReference>
<sequence length="698" mass="77930">MAILNVTLNPNDMGAGHVLSNNNLTDTSTSTTAIRATHGRSSGKWYWEVKLDSGNNEVHVGVSNATFGLSDPVTNNNIRTYYAYNGSKFPENGSYGSSTSSGGTIGIALNLDQGTLEFYRNGVSMGVSHTDIKNLGIVYPIYRPGGTASKRVVFNFGSTPFTYSIPNGYSAYNNVIAQKAFIFNNPVYKYYSVSSWITLSSSSPTEQDYLNYGMDDISIIPESAWSQLTGEIELCYYTDDPTKTEAFFNIETNPFTLAEEWEDKEIKIIEYTDDPNQTESTITIETEPFTLYDELGDSVDVLYYTDDPSKTSAELNITANYSPLDELEGDFDVVTWSDNSNPKAASASSIPSPQSIIQTDDYNMYGDLLSIVDKLNSTNGTLRYAVSFNEGSTWEVCKFGKWRTIDISSQLTFKKNGMSHYDISLIYSTALKDKGNKIRFAYYIEDNVHNSDPGIGIDSMKLNINSATETIKMDNVAFYVLNTNATIQLSLTGSKLTGILDDSDKGRVQYRILLNDNPYYPSDGSFTRLAPSPQDIDLNISDRDVIFNQPNVLKVEFQDYWGETDYWETTFVGTYSGLMFMDESGEYLSDTFGGILKQLDFGVIIAGQTTLTQKVRIKNQLGYVIDNVYLAMDKKYERDGVVVELSRQANPFLPIDYLTYGLTQPDETIDFYVRIATDMRAQPNPNGLFELVVNADRV</sequence>
<evidence type="ECO:0000313" key="5">
    <source>
        <dbReference type="Proteomes" id="UP000509327"/>
    </source>
</evidence>
<dbReference type="Proteomes" id="UP000247790">
    <property type="component" value="Unassembled WGS sequence"/>
</dbReference>
<dbReference type="InterPro" id="IPR001870">
    <property type="entry name" value="B30.2/SPRY"/>
</dbReference>
<dbReference type="InterPro" id="IPR013320">
    <property type="entry name" value="ConA-like_dom_sf"/>
</dbReference>
<dbReference type="Pfam" id="PF00622">
    <property type="entry name" value="SPRY"/>
    <property type="match status" value="1"/>
</dbReference>
<dbReference type="InterPro" id="IPR043136">
    <property type="entry name" value="B30.2/SPRY_sf"/>
</dbReference>
<dbReference type="InterPro" id="IPR003877">
    <property type="entry name" value="SPRY_dom"/>
</dbReference>
<protein>
    <submittedName>
        <fullName evidence="2">SPRY domain-containing protein</fullName>
    </submittedName>
</protein>
<dbReference type="SUPFAM" id="SSF49899">
    <property type="entry name" value="Concanavalin A-like lectins/glucanases"/>
    <property type="match status" value="1"/>
</dbReference>
<dbReference type="PANTHER" id="PTHR12245:SF5">
    <property type="entry name" value="SPRY DOMAIN-CONTAINING SOCS BOX PROTEIN 3"/>
    <property type="match status" value="1"/>
</dbReference>
<keyword evidence="5" id="KW-1185">Reference proteome</keyword>
<dbReference type="Proteomes" id="UP000509327">
    <property type="component" value="Chromosome"/>
</dbReference>
<feature type="domain" description="B30.2/SPRY" evidence="1">
    <location>
        <begin position="1"/>
        <end position="161"/>
    </location>
</feature>
<dbReference type="AlphaFoldDB" id="A0A2V4VP97"/>
<dbReference type="SMART" id="SM00449">
    <property type="entry name" value="SPRY"/>
    <property type="match status" value="1"/>
</dbReference>
<evidence type="ECO:0000313" key="2">
    <source>
        <dbReference type="EMBL" id="PYE51671.1"/>
    </source>
</evidence>
<evidence type="ECO:0000259" key="1">
    <source>
        <dbReference type="PROSITE" id="PS50188"/>
    </source>
</evidence>
<accession>A0A2V4VP97</accession>
<dbReference type="RefSeq" id="WP_110895171.1">
    <property type="nucleotide sequence ID" value="NZ_CP054614.1"/>
</dbReference>
<dbReference type="OrthoDB" id="2476831at2"/>
<name>A0A2V4VP97_PAEBA</name>
<dbReference type="EMBL" id="CP054614">
    <property type="protein sequence ID" value="QKS56031.1"/>
    <property type="molecule type" value="Genomic_DNA"/>
</dbReference>
<gene>
    <name evidence="2" type="ORF">DFQ00_102466</name>
    <name evidence="3" type="ORF">HUB98_06520</name>
</gene>
<evidence type="ECO:0000313" key="4">
    <source>
        <dbReference type="Proteomes" id="UP000247790"/>
    </source>
</evidence>
<evidence type="ECO:0000313" key="3">
    <source>
        <dbReference type="EMBL" id="QKS56031.1"/>
    </source>
</evidence>
<proteinExistence type="predicted"/>
<dbReference type="PANTHER" id="PTHR12245">
    <property type="entry name" value="SPRY DOMAIN CONTAINING SOCS BOX PROTEIN"/>
    <property type="match status" value="1"/>
</dbReference>
<reference evidence="2 4" key="1">
    <citation type="submission" date="2018-06" db="EMBL/GenBank/DDBJ databases">
        <title>Genomic Encyclopedia of Type Strains, Phase III (KMG-III): the genomes of soil and plant-associated and newly described type strains.</title>
        <authorList>
            <person name="Whitman W."/>
        </authorList>
    </citation>
    <scope>NUCLEOTIDE SEQUENCE [LARGE SCALE GENOMIC DNA]</scope>
    <source>
        <strain evidence="2 4">CECT 7022</strain>
    </source>
</reference>
<reference evidence="3 5" key="2">
    <citation type="submission" date="2020-06" db="EMBL/GenBank/DDBJ databases">
        <title>Complete genome of Paenibacillus barcinonensis KACC11450.</title>
        <authorList>
            <person name="Kim M."/>
            <person name="Park Y.-J."/>
            <person name="Shin J.-H."/>
        </authorList>
    </citation>
    <scope>NUCLEOTIDE SEQUENCE [LARGE SCALE GENOMIC DNA]</scope>
    <source>
        <strain evidence="3 5">KACC11450</strain>
    </source>
</reference>
<dbReference type="Gene3D" id="2.60.120.920">
    <property type="match status" value="1"/>
</dbReference>
<dbReference type="EMBL" id="QJSW01000002">
    <property type="protein sequence ID" value="PYE51671.1"/>
    <property type="molecule type" value="Genomic_DNA"/>
</dbReference>